<keyword evidence="1" id="KW-0812">Transmembrane</keyword>
<dbReference type="Gene3D" id="3.10.620.30">
    <property type="match status" value="1"/>
</dbReference>
<dbReference type="EMBL" id="LBRE01000021">
    <property type="protein sequence ID" value="KKP92079.1"/>
    <property type="molecule type" value="Genomic_DNA"/>
</dbReference>
<reference evidence="4 5" key="1">
    <citation type="journal article" date="2015" name="Nature">
        <title>rRNA introns, odd ribosomes, and small enigmatic genomes across a large radiation of phyla.</title>
        <authorList>
            <person name="Brown C.T."/>
            <person name="Hug L.A."/>
            <person name="Thomas B.C."/>
            <person name="Sharon I."/>
            <person name="Castelle C.J."/>
            <person name="Singh A."/>
            <person name="Wilkins M.J."/>
            <person name="Williams K.H."/>
            <person name="Banfield J.F."/>
        </authorList>
    </citation>
    <scope>NUCLEOTIDE SEQUENCE [LARGE SCALE GENOMIC DNA]</scope>
</reference>
<feature type="domain" description="Transglutaminase-like" evidence="3">
    <location>
        <begin position="376"/>
        <end position="435"/>
    </location>
</feature>
<dbReference type="AlphaFoldDB" id="A0A0G0DCY2"/>
<proteinExistence type="predicted"/>
<dbReference type="Pfam" id="PF01841">
    <property type="entry name" value="Transglut_core"/>
    <property type="match status" value="1"/>
</dbReference>
<keyword evidence="1" id="KW-1133">Transmembrane helix</keyword>
<evidence type="ECO:0000313" key="4">
    <source>
        <dbReference type="EMBL" id="KKP92079.1"/>
    </source>
</evidence>
<sequence>MKNLTGYLKKILSLSSLVLAFFLLLLSNQNVRAAEDQFSVTADFTHGISDTSIDTEAIITIASEKPRVVSYFTTTIPQENLSVECYNASTSKKLDCSSHNRTGATDIMVDFNNAIVKPTSKLKLRITYHTALEKTGALNIVSSVQDAVTKSVVITYPKTNGEPLWTSDAMQNLKSVNNNYQITILKPIYTSISILFGKSISYQFTISKTFSNTLKDQNQTFELIVPSDSTTQTIIWDNLTPLPNIAEQDEDGNYIFKYILAPEDTLDCNIQGHILKRATITAKNTPEAFLTTALGYWKTSEKLEFTRIISYIKNKGIKITDGFTNIQDVDADTQQLIIKYLYQYTVERLNPQKSLVSGVITDSRVGFDNIVADPNEANPSDYTDFLITILRKYGIPSRQVIGYVSNISGYTSDGFYNYWVEAYDTTQQKWITMDPFLEDYSSKPLYGNAFFDHIAILKRGKFPVAPKLTFYKDSDFKVTSSSEDELIPELKFETQLVFESSNTLSKYLKGLINVSNTGNIAINEYALGESNIENIKKYVDPVNNINSQIILPKQTATLQLNVPNSINTSNVFVNIEFSNEDYSESVLSASDTNIQIPIYLQIITKAISILSFLGIIYLVYFLLRRFNNKQNG</sequence>
<gene>
    <name evidence="4" type="ORF">UR96_C0021G0006</name>
</gene>
<dbReference type="SUPFAM" id="SSF54001">
    <property type="entry name" value="Cysteine proteinases"/>
    <property type="match status" value="1"/>
</dbReference>
<evidence type="ECO:0000256" key="2">
    <source>
        <dbReference type="SAM" id="SignalP"/>
    </source>
</evidence>
<keyword evidence="1" id="KW-0472">Membrane</keyword>
<protein>
    <recommendedName>
        <fullName evidence="3">Transglutaminase-like domain-containing protein</fullName>
    </recommendedName>
</protein>
<keyword evidence="2" id="KW-0732">Signal</keyword>
<organism evidence="4 5">
    <name type="scientific">candidate division WS6 bacterium GW2011_GWC1_36_11</name>
    <dbReference type="NCBI Taxonomy" id="1619090"/>
    <lineage>
        <taxon>Bacteria</taxon>
        <taxon>Candidatus Dojkabacteria</taxon>
    </lineage>
</organism>
<comment type="caution">
    <text evidence="4">The sequence shown here is derived from an EMBL/GenBank/DDBJ whole genome shotgun (WGS) entry which is preliminary data.</text>
</comment>
<accession>A0A0G0DCY2</accession>
<dbReference type="InterPro" id="IPR038765">
    <property type="entry name" value="Papain-like_cys_pep_sf"/>
</dbReference>
<name>A0A0G0DCY2_9BACT</name>
<dbReference type="InterPro" id="IPR002931">
    <property type="entry name" value="Transglutaminase-like"/>
</dbReference>
<feature type="signal peptide" evidence="2">
    <location>
        <begin position="1"/>
        <end position="33"/>
    </location>
</feature>
<feature type="chain" id="PRO_5002531604" description="Transglutaminase-like domain-containing protein" evidence="2">
    <location>
        <begin position="34"/>
        <end position="632"/>
    </location>
</feature>
<feature type="transmembrane region" description="Helical" evidence="1">
    <location>
        <begin position="598"/>
        <end position="623"/>
    </location>
</feature>
<evidence type="ECO:0000313" key="5">
    <source>
        <dbReference type="Proteomes" id="UP000034140"/>
    </source>
</evidence>
<dbReference type="Proteomes" id="UP000034140">
    <property type="component" value="Unassembled WGS sequence"/>
</dbReference>
<evidence type="ECO:0000256" key="1">
    <source>
        <dbReference type="SAM" id="Phobius"/>
    </source>
</evidence>
<evidence type="ECO:0000259" key="3">
    <source>
        <dbReference type="Pfam" id="PF01841"/>
    </source>
</evidence>